<dbReference type="PROSITE" id="PS51473">
    <property type="entry name" value="GNK2"/>
    <property type="match status" value="2"/>
</dbReference>
<dbReference type="InterPro" id="IPR038408">
    <property type="entry name" value="GNK2_sf"/>
</dbReference>
<dbReference type="Pfam" id="PF07714">
    <property type="entry name" value="PK_Tyr_Ser-Thr"/>
    <property type="match status" value="1"/>
</dbReference>
<dbReference type="PANTHER" id="PTHR32099">
    <property type="entry name" value="CYSTEINE-RICH REPEAT SECRETORY PROTEIN"/>
    <property type="match status" value="1"/>
</dbReference>
<evidence type="ECO:0000259" key="4">
    <source>
        <dbReference type="PROSITE" id="PS51473"/>
    </source>
</evidence>
<name>A0A834G064_RHOSS</name>
<dbReference type="Pfam" id="PF01657">
    <property type="entry name" value="Stress-antifung"/>
    <property type="match status" value="2"/>
</dbReference>
<evidence type="ECO:0000256" key="1">
    <source>
        <dbReference type="ARBA" id="ARBA00022729"/>
    </source>
</evidence>
<dbReference type="FunFam" id="3.30.430.20:FF:000003">
    <property type="entry name" value="Cysteine-rich RLK (RECEPTOR-like protein kinase) 10"/>
    <property type="match status" value="1"/>
</dbReference>
<dbReference type="Gene3D" id="3.30.430.20">
    <property type="entry name" value="Gnk2 domain, C-X8-C-X2-C motif"/>
    <property type="match status" value="2"/>
</dbReference>
<feature type="domain" description="Gnk2-homologous" evidence="4">
    <location>
        <begin position="149"/>
        <end position="256"/>
    </location>
</feature>
<dbReference type="InterPro" id="IPR001245">
    <property type="entry name" value="Ser-Thr/Tyr_kinase_cat_dom"/>
</dbReference>
<dbReference type="AlphaFoldDB" id="A0A834G064"/>
<dbReference type="Proteomes" id="UP000626092">
    <property type="component" value="Unassembled WGS sequence"/>
</dbReference>
<comment type="caution">
    <text evidence="5">The sequence shown here is derived from an EMBL/GenBank/DDBJ whole genome shotgun (WGS) entry which is preliminary data.</text>
</comment>
<sequence length="420" mass="46381">MDNLLPKIPRNKALFVCTVCLLSLIPIIKADPVLVYIECPNTNLSTTSTYAPNSTYQTNLNTLFSVLSANSNNASNGFYSFAAGSSPPDIAYGLFLCRGDVSITACRECVIFATKDVVERCPRSKRVTIWYDECMLRYSNVSISATLDTGFQGILYNPENFANGTRFREVLVEIMDDIRDRASSDHSGRKFATAEANYSLLQRVYGLAQCTPDISNSDCNTCLQNCISTFPTCCNTLQGARILFPSCYVSGYMSPEYALRGQFSIKSDVFSFGLLVLEIISGKKNYNFYQDGAAGLVSYAWKLWTRGTPLDLMDPTLEGSYARNKVTRCIHISLLCIQDDPGARPSMATVVQMLNGDSATLALPQKPVFVDWSSTGSNRIEEVESDQSTSNQTSEKTVDYKMLGWMTSPIVGNRISHLDA</sequence>
<gene>
    <name evidence="5" type="ORF">RHSIM_Rhsim13G0160900</name>
</gene>
<dbReference type="EMBL" id="WJXA01000013">
    <property type="protein sequence ID" value="KAF7120339.1"/>
    <property type="molecule type" value="Genomic_DNA"/>
</dbReference>
<dbReference type="PANTHER" id="PTHR32099:SF42">
    <property type="entry name" value="CYSTEINE-RICH RECEPTOR-LIKE PROTEIN KINASE 9-RELATED"/>
    <property type="match status" value="1"/>
</dbReference>
<organism evidence="5 6">
    <name type="scientific">Rhododendron simsii</name>
    <name type="common">Sims's rhododendron</name>
    <dbReference type="NCBI Taxonomy" id="118357"/>
    <lineage>
        <taxon>Eukaryota</taxon>
        <taxon>Viridiplantae</taxon>
        <taxon>Streptophyta</taxon>
        <taxon>Embryophyta</taxon>
        <taxon>Tracheophyta</taxon>
        <taxon>Spermatophyta</taxon>
        <taxon>Magnoliopsida</taxon>
        <taxon>eudicotyledons</taxon>
        <taxon>Gunneridae</taxon>
        <taxon>Pentapetalae</taxon>
        <taxon>asterids</taxon>
        <taxon>Ericales</taxon>
        <taxon>Ericaceae</taxon>
        <taxon>Ericoideae</taxon>
        <taxon>Rhodoreae</taxon>
        <taxon>Rhododendron</taxon>
    </lineage>
</organism>
<dbReference type="FunFam" id="3.30.430.20:FF:000002">
    <property type="entry name" value="Cysteine-rich receptor-like protein kinase 10"/>
    <property type="match status" value="1"/>
</dbReference>
<dbReference type="CDD" id="cd23509">
    <property type="entry name" value="Gnk2-like"/>
    <property type="match status" value="2"/>
</dbReference>
<evidence type="ECO:0000313" key="6">
    <source>
        <dbReference type="Proteomes" id="UP000626092"/>
    </source>
</evidence>
<dbReference type="GO" id="GO:0004672">
    <property type="term" value="F:protein kinase activity"/>
    <property type="evidence" value="ECO:0007669"/>
    <property type="project" value="InterPro"/>
</dbReference>
<evidence type="ECO:0000256" key="3">
    <source>
        <dbReference type="SAM" id="SignalP"/>
    </source>
</evidence>
<accession>A0A834G064</accession>
<feature type="domain" description="Gnk2-homologous" evidence="4">
    <location>
        <begin position="38"/>
        <end position="143"/>
    </location>
</feature>
<keyword evidence="6" id="KW-1185">Reference proteome</keyword>
<dbReference type="InterPro" id="IPR011009">
    <property type="entry name" value="Kinase-like_dom_sf"/>
</dbReference>
<feature type="chain" id="PRO_5032268903" description="Gnk2-homologous domain-containing protein" evidence="3">
    <location>
        <begin position="31"/>
        <end position="420"/>
    </location>
</feature>
<proteinExistence type="predicted"/>
<evidence type="ECO:0000313" key="5">
    <source>
        <dbReference type="EMBL" id="KAF7120339.1"/>
    </source>
</evidence>
<keyword evidence="1 3" id="KW-0732">Signal</keyword>
<dbReference type="OrthoDB" id="688481at2759"/>
<dbReference type="Gene3D" id="1.10.510.10">
    <property type="entry name" value="Transferase(Phosphotransferase) domain 1"/>
    <property type="match status" value="1"/>
</dbReference>
<protein>
    <recommendedName>
        <fullName evidence="4">Gnk2-homologous domain-containing protein</fullName>
    </recommendedName>
</protein>
<evidence type="ECO:0000256" key="2">
    <source>
        <dbReference type="ARBA" id="ARBA00022737"/>
    </source>
</evidence>
<feature type="signal peptide" evidence="3">
    <location>
        <begin position="1"/>
        <end position="30"/>
    </location>
</feature>
<dbReference type="InterPro" id="IPR002902">
    <property type="entry name" value="GNK2"/>
</dbReference>
<keyword evidence="2" id="KW-0677">Repeat</keyword>
<dbReference type="SUPFAM" id="SSF56112">
    <property type="entry name" value="Protein kinase-like (PK-like)"/>
    <property type="match status" value="1"/>
</dbReference>
<reference evidence="5" key="1">
    <citation type="submission" date="2019-11" db="EMBL/GenBank/DDBJ databases">
        <authorList>
            <person name="Liu Y."/>
            <person name="Hou J."/>
            <person name="Li T.-Q."/>
            <person name="Guan C.-H."/>
            <person name="Wu X."/>
            <person name="Wu H.-Z."/>
            <person name="Ling F."/>
            <person name="Zhang R."/>
            <person name="Shi X.-G."/>
            <person name="Ren J.-P."/>
            <person name="Chen E.-F."/>
            <person name="Sun J.-M."/>
        </authorList>
    </citation>
    <scope>NUCLEOTIDE SEQUENCE</scope>
    <source>
        <strain evidence="5">Adult_tree_wgs_1</strain>
        <tissue evidence="5">Leaves</tissue>
    </source>
</reference>